<keyword evidence="1" id="KW-0175">Coiled coil</keyword>
<dbReference type="STRING" id="44576.SAMN05421881_103124"/>
<feature type="chain" id="PRO_5011558544" evidence="3">
    <location>
        <begin position="22"/>
        <end position="300"/>
    </location>
</feature>
<dbReference type="AlphaFoldDB" id="A0A1H3J9D6"/>
<organism evidence="4 5">
    <name type="scientific">Nitrosomonas halophila</name>
    <dbReference type="NCBI Taxonomy" id="44576"/>
    <lineage>
        <taxon>Bacteria</taxon>
        <taxon>Pseudomonadati</taxon>
        <taxon>Pseudomonadota</taxon>
        <taxon>Betaproteobacteria</taxon>
        <taxon>Nitrosomonadales</taxon>
        <taxon>Nitrosomonadaceae</taxon>
        <taxon>Nitrosomonas</taxon>
    </lineage>
</organism>
<evidence type="ECO:0000313" key="5">
    <source>
        <dbReference type="Proteomes" id="UP000198640"/>
    </source>
</evidence>
<evidence type="ECO:0000256" key="3">
    <source>
        <dbReference type="SAM" id="SignalP"/>
    </source>
</evidence>
<sequence length="300" mass="33506">MKWLRLAVVTICVVLSQPALAAATLDELVARVREESGKDIRFDQARETRFIQERDQQQAKLKVLRNELADSNKKADAYRNTYQANETRLTELDGQIASQAGELNDLFAMVQQNAAEIGSLLERSMISAQFPERGAILTRVIQQESSVSMETLQNLWLMLIHEMHQTGKVTRFSSPVITLDGEEKTQTVTRIGAFNAVADGKFLRFLPDSLKLVELARQPAARHQNMAQALEQAEEGWRAMAVDPSKGAILSLLVQSPGFIERVNQSGAIGYLILIIGVTGVLIVLWRGLFLGATWYRIKQ</sequence>
<proteinExistence type="predicted"/>
<reference evidence="4 5" key="1">
    <citation type="submission" date="2016-10" db="EMBL/GenBank/DDBJ databases">
        <authorList>
            <person name="de Groot N.N."/>
        </authorList>
    </citation>
    <scope>NUCLEOTIDE SEQUENCE [LARGE SCALE GENOMIC DNA]</scope>
    <source>
        <strain evidence="4 5">Nm1</strain>
    </source>
</reference>
<accession>A0A1H3J9D6</accession>
<keyword evidence="2" id="KW-0472">Membrane</keyword>
<keyword evidence="5" id="KW-1185">Reference proteome</keyword>
<evidence type="ECO:0000256" key="2">
    <source>
        <dbReference type="SAM" id="Phobius"/>
    </source>
</evidence>
<evidence type="ECO:0000313" key="4">
    <source>
        <dbReference type="EMBL" id="SDY36571.1"/>
    </source>
</evidence>
<keyword evidence="3" id="KW-0732">Signal</keyword>
<dbReference type="RefSeq" id="WP_218132796.1">
    <property type="nucleotide sequence ID" value="NZ_FNOY01000031.1"/>
</dbReference>
<feature type="transmembrane region" description="Helical" evidence="2">
    <location>
        <begin position="268"/>
        <end position="290"/>
    </location>
</feature>
<feature type="signal peptide" evidence="3">
    <location>
        <begin position="1"/>
        <end position="21"/>
    </location>
</feature>
<dbReference type="Proteomes" id="UP000198640">
    <property type="component" value="Unassembled WGS sequence"/>
</dbReference>
<protein>
    <submittedName>
        <fullName evidence="4">Biopolymer transport protein ExbB</fullName>
    </submittedName>
</protein>
<keyword evidence="2" id="KW-0812">Transmembrane</keyword>
<keyword evidence="2" id="KW-1133">Transmembrane helix</keyword>
<feature type="coiled-coil region" evidence="1">
    <location>
        <begin position="54"/>
        <end position="81"/>
    </location>
</feature>
<dbReference type="EMBL" id="FNOY01000031">
    <property type="protein sequence ID" value="SDY36571.1"/>
    <property type="molecule type" value="Genomic_DNA"/>
</dbReference>
<evidence type="ECO:0000256" key="1">
    <source>
        <dbReference type="SAM" id="Coils"/>
    </source>
</evidence>
<name>A0A1H3J9D6_9PROT</name>
<gene>
    <name evidence="4" type="ORF">SAMN05421881_103124</name>
</gene>